<name>A0A1H0UDR5_9HYPH</name>
<proteinExistence type="predicted"/>
<dbReference type="EMBL" id="FNJC01000006">
    <property type="protein sequence ID" value="SDP64006.1"/>
    <property type="molecule type" value="Genomic_DNA"/>
</dbReference>
<accession>A0A1H0UDR5</accession>
<protein>
    <submittedName>
        <fullName evidence="2">Uncharacterized protein</fullName>
    </submittedName>
</protein>
<sequence length="93" mass="10114">MGERLKIDREAAKAEPESQFQTPDDLMASEGLTRGEKIAALKRWAFLVNRRLASGDEGMPVSGAQEAADAELLRKIESSRSALIAGDVPEEET</sequence>
<comment type="caution">
    <text evidence="2">The sequence shown here is derived from an EMBL/GenBank/DDBJ whole genome shotgun (WGS) entry which is preliminary data.</text>
</comment>
<gene>
    <name evidence="2" type="ORF">SAMN04488061_3582</name>
</gene>
<feature type="region of interest" description="Disordered" evidence="1">
    <location>
        <begin position="1"/>
        <end position="21"/>
    </location>
</feature>
<reference evidence="2 3" key="1">
    <citation type="submission" date="2016-10" db="EMBL/GenBank/DDBJ databases">
        <authorList>
            <person name="Varghese N."/>
            <person name="Submissions S."/>
        </authorList>
    </citation>
    <scope>NUCLEOTIDE SEQUENCE [LARGE SCALE GENOMIC DNA]</scope>
    <source>
        <strain evidence="2 3">CGMCC 1.6497</strain>
    </source>
</reference>
<evidence type="ECO:0000256" key="1">
    <source>
        <dbReference type="SAM" id="MobiDB-lite"/>
    </source>
</evidence>
<evidence type="ECO:0000313" key="2">
    <source>
        <dbReference type="EMBL" id="SDP64006.1"/>
    </source>
</evidence>
<organism evidence="2 3">
    <name type="scientific">Filomicrobium insigne</name>
    <dbReference type="NCBI Taxonomy" id="418854"/>
    <lineage>
        <taxon>Bacteria</taxon>
        <taxon>Pseudomonadati</taxon>
        <taxon>Pseudomonadota</taxon>
        <taxon>Alphaproteobacteria</taxon>
        <taxon>Hyphomicrobiales</taxon>
        <taxon>Hyphomicrobiaceae</taxon>
        <taxon>Filomicrobium</taxon>
    </lineage>
</organism>
<dbReference type="RefSeq" id="WP_090230738.1">
    <property type="nucleotide sequence ID" value="NZ_FNJC01000006.1"/>
</dbReference>
<dbReference type="Proteomes" id="UP000198795">
    <property type="component" value="Unassembled WGS sequence"/>
</dbReference>
<evidence type="ECO:0000313" key="3">
    <source>
        <dbReference type="Proteomes" id="UP000198795"/>
    </source>
</evidence>
<feature type="compositionally biased region" description="Basic and acidic residues" evidence="1">
    <location>
        <begin position="1"/>
        <end position="16"/>
    </location>
</feature>
<keyword evidence="3" id="KW-1185">Reference proteome</keyword>